<protein>
    <recommendedName>
        <fullName evidence="3">Reverse transcriptase domain-containing protein</fullName>
    </recommendedName>
</protein>
<dbReference type="EMBL" id="JASPKZ010008149">
    <property type="protein sequence ID" value="KAJ9580787.1"/>
    <property type="molecule type" value="Genomic_DNA"/>
</dbReference>
<evidence type="ECO:0008006" key="3">
    <source>
        <dbReference type="Google" id="ProtNLM"/>
    </source>
</evidence>
<dbReference type="PANTHER" id="PTHR47027:SF20">
    <property type="entry name" value="REVERSE TRANSCRIPTASE-LIKE PROTEIN WITH RNA-DIRECTED DNA POLYMERASE DOMAIN"/>
    <property type="match status" value="1"/>
</dbReference>
<dbReference type="AlphaFoldDB" id="A0AAD7ZIM8"/>
<evidence type="ECO:0000313" key="1">
    <source>
        <dbReference type="EMBL" id="KAJ9580787.1"/>
    </source>
</evidence>
<reference evidence="1" key="1">
    <citation type="journal article" date="2023" name="IScience">
        <title>Live-bearing cockroach genome reveals convergent evolutionary mechanisms linked to viviparity in insects and beyond.</title>
        <authorList>
            <person name="Fouks B."/>
            <person name="Harrison M.C."/>
            <person name="Mikhailova A.A."/>
            <person name="Marchal E."/>
            <person name="English S."/>
            <person name="Carruthers M."/>
            <person name="Jennings E.C."/>
            <person name="Chiamaka E.L."/>
            <person name="Frigard R.A."/>
            <person name="Pippel M."/>
            <person name="Attardo G.M."/>
            <person name="Benoit J.B."/>
            <person name="Bornberg-Bauer E."/>
            <person name="Tobe S.S."/>
        </authorList>
    </citation>
    <scope>NUCLEOTIDE SEQUENCE</scope>
    <source>
        <strain evidence="1">Stay&amp;Tobe</strain>
    </source>
</reference>
<comment type="caution">
    <text evidence="1">The sequence shown here is derived from an EMBL/GenBank/DDBJ whole genome shotgun (WGS) entry which is preliminary data.</text>
</comment>
<dbReference type="Proteomes" id="UP001233999">
    <property type="component" value="Unassembled WGS sequence"/>
</dbReference>
<reference evidence="1" key="2">
    <citation type="submission" date="2023-05" db="EMBL/GenBank/DDBJ databases">
        <authorList>
            <person name="Fouks B."/>
        </authorList>
    </citation>
    <scope>NUCLEOTIDE SEQUENCE</scope>
    <source>
        <strain evidence="1">Stay&amp;Tobe</strain>
        <tissue evidence="1">Testes</tissue>
    </source>
</reference>
<accession>A0AAD7ZIM8</accession>
<gene>
    <name evidence="1" type="ORF">L9F63_024039</name>
</gene>
<organism evidence="1 2">
    <name type="scientific">Diploptera punctata</name>
    <name type="common">Pacific beetle cockroach</name>
    <dbReference type="NCBI Taxonomy" id="6984"/>
    <lineage>
        <taxon>Eukaryota</taxon>
        <taxon>Metazoa</taxon>
        <taxon>Ecdysozoa</taxon>
        <taxon>Arthropoda</taxon>
        <taxon>Hexapoda</taxon>
        <taxon>Insecta</taxon>
        <taxon>Pterygota</taxon>
        <taxon>Neoptera</taxon>
        <taxon>Polyneoptera</taxon>
        <taxon>Dictyoptera</taxon>
        <taxon>Blattodea</taxon>
        <taxon>Blaberoidea</taxon>
        <taxon>Blaberidae</taxon>
        <taxon>Diplopterinae</taxon>
        <taxon>Diploptera</taxon>
    </lineage>
</organism>
<sequence length="244" mass="28478">MEFGIPKKLVRLIRMCLNGSKSRVRVGKQFSDTFEIQNGLKQGDALSPLLFIFEEILKANTHTLLSNTKKLGLGVNINKTKYMVTRRNSLNNGNGQLMTNEGNFEEVVEFKYLGTIITNKNEMHKEIKHRLNSGNACYYALQRLLMEERGLQVFENKVLRKIFGPKRDEQTGEWRRLHNNELHGLYRKPDTIKTVKSRRLRWAGHVARMGNERRAWNLLVGKPEGKRPVGRPRMRWENNINYDL</sequence>
<name>A0AAD7ZIM8_DIPPU</name>
<keyword evidence="2" id="KW-1185">Reference proteome</keyword>
<dbReference type="PANTHER" id="PTHR47027">
    <property type="entry name" value="REVERSE TRANSCRIPTASE DOMAIN-CONTAINING PROTEIN"/>
    <property type="match status" value="1"/>
</dbReference>
<evidence type="ECO:0000313" key="2">
    <source>
        <dbReference type="Proteomes" id="UP001233999"/>
    </source>
</evidence>
<proteinExistence type="predicted"/>
<feature type="non-terminal residue" evidence="1">
    <location>
        <position position="244"/>
    </location>
</feature>